<feature type="region of interest" description="Disordered" evidence="1">
    <location>
        <begin position="1"/>
        <end position="42"/>
    </location>
</feature>
<sequence>MPCRSFNTGRSSSLLKEEEKGGTEGLGEGVNGKEGEKAIRSHVPGPSLRARAAVCLACAWSIQQRLGGSGVKVTACFVLRT</sequence>
<dbReference type="EMBL" id="BLXT01001969">
    <property type="protein sequence ID" value="GFN89887.1"/>
    <property type="molecule type" value="Genomic_DNA"/>
</dbReference>
<reference evidence="2 3" key="1">
    <citation type="journal article" date="2021" name="Elife">
        <title>Chloroplast acquisition without the gene transfer in kleptoplastic sea slugs, Plakobranchus ocellatus.</title>
        <authorList>
            <person name="Maeda T."/>
            <person name="Takahashi S."/>
            <person name="Yoshida T."/>
            <person name="Shimamura S."/>
            <person name="Takaki Y."/>
            <person name="Nagai Y."/>
            <person name="Toyoda A."/>
            <person name="Suzuki Y."/>
            <person name="Arimoto A."/>
            <person name="Ishii H."/>
            <person name="Satoh N."/>
            <person name="Nishiyama T."/>
            <person name="Hasebe M."/>
            <person name="Maruyama T."/>
            <person name="Minagawa J."/>
            <person name="Obokata J."/>
            <person name="Shigenobu S."/>
        </authorList>
    </citation>
    <scope>NUCLEOTIDE SEQUENCE [LARGE SCALE GENOMIC DNA]</scope>
</reference>
<keyword evidence="3" id="KW-1185">Reference proteome</keyword>
<evidence type="ECO:0000313" key="3">
    <source>
        <dbReference type="Proteomes" id="UP000735302"/>
    </source>
</evidence>
<name>A0AAV3Z609_9GAST</name>
<feature type="compositionally biased region" description="Polar residues" evidence="1">
    <location>
        <begin position="1"/>
        <end position="13"/>
    </location>
</feature>
<dbReference type="Proteomes" id="UP000735302">
    <property type="component" value="Unassembled WGS sequence"/>
</dbReference>
<evidence type="ECO:0000313" key="2">
    <source>
        <dbReference type="EMBL" id="GFN89887.1"/>
    </source>
</evidence>
<organism evidence="2 3">
    <name type="scientific">Plakobranchus ocellatus</name>
    <dbReference type="NCBI Taxonomy" id="259542"/>
    <lineage>
        <taxon>Eukaryota</taxon>
        <taxon>Metazoa</taxon>
        <taxon>Spiralia</taxon>
        <taxon>Lophotrochozoa</taxon>
        <taxon>Mollusca</taxon>
        <taxon>Gastropoda</taxon>
        <taxon>Heterobranchia</taxon>
        <taxon>Euthyneura</taxon>
        <taxon>Panpulmonata</taxon>
        <taxon>Sacoglossa</taxon>
        <taxon>Placobranchoidea</taxon>
        <taxon>Plakobranchidae</taxon>
        <taxon>Plakobranchus</taxon>
    </lineage>
</organism>
<dbReference type="AlphaFoldDB" id="A0AAV3Z609"/>
<protein>
    <submittedName>
        <fullName evidence="2">Uncharacterized protein</fullName>
    </submittedName>
</protein>
<evidence type="ECO:0000256" key="1">
    <source>
        <dbReference type="SAM" id="MobiDB-lite"/>
    </source>
</evidence>
<comment type="caution">
    <text evidence="2">The sequence shown here is derived from an EMBL/GenBank/DDBJ whole genome shotgun (WGS) entry which is preliminary data.</text>
</comment>
<accession>A0AAV3Z609</accession>
<proteinExistence type="predicted"/>
<gene>
    <name evidence="2" type="ORF">PoB_001639300</name>
</gene>